<dbReference type="SUPFAM" id="SSF161098">
    <property type="entry name" value="MetI-like"/>
    <property type="match status" value="1"/>
</dbReference>
<accession>A0A9P4D8J1</accession>
<organism evidence="10 11">
    <name type="scientific">Clostridioides difficile</name>
    <name type="common">Peptoclostridium difficile</name>
    <dbReference type="NCBI Taxonomy" id="1496"/>
    <lineage>
        <taxon>Bacteria</taxon>
        <taxon>Bacillati</taxon>
        <taxon>Bacillota</taxon>
        <taxon>Clostridia</taxon>
        <taxon>Peptostreptococcales</taxon>
        <taxon>Peptostreptococcaceae</taxon>
        <taxon>Clostridioides</taxon>
    </lineage>
</organism>
<evidence type="ECO:0000256" key="5">
    <source>
        <dbReference type="ARBA" id="ARBA00022989"/>
    </source>
</evidence>
<evidence type="ECO:0000256" key="3">
    <source>
        <dbReference type="ARBA" id="ARBA00022448"/>
    </source>
</evidence>
<feature type="transmembrane region" description="Helical" evidence="9">
    <location>
        <begin position="51"/>
        <end position="72"/>
    </location>
</feature>
<dbReference type="GO" id="GO:0015419">
    <property type="term" value="F:ABC-type sulfate transporter activity"/>
    <property type="evidence" value="ECO:0007669"/>
    <property type="project" value="InterPro"/>
</dbReference>
<reference evidence="10" key="2">
    <citation type="submission" date="2021-06" db="EMBL/GenBank/DDBJ databases">
        <authorList>
            <consortium name="NCBI Pathogen Detection Project"/>
        </authorList>
    </citation>
    <scope>NUCLEOTIDE SEQUENCE</scope>
    <source>
        <strain evidence="10">Clostridioides</strain>
    </source>
</reference>
<feature type="transmembrane region" description="Helical" evidence="9">
    <location>
        <begin position="6"/>
        <end position="30"/>
    </location>
</feature>
<keyword evidence="4 9" id="KW-0812">Transmembrane</keyword>
<evidence type="ECO:0000256" key="7">
    <source>
        <dbReference type="ARBA" id="ARBA00023136"/>
    </source>
</evidence>
<comment type="subcellular location">
    <subcellularLocation>
        <location evidence="9">Cell membrane</location>
        <topology evidence="9">Multi-pass membrane protein</topology>
    </subcellularLocation>
    <subcellularLocation>
        <location evidence="1">Membrane</location>
        <topology evidence="1">Multi-pass membrane protein</topology>
    </subcellularLocation>
</comment>
<evidence type="ECO:0000256" key="8">
    <source>
        <dbReference type="ARBA" id="ARBA00025323"/>
    </source>
</evidence>
<comment type="function">
    <text evidence="8">Part of the ABC transporter complex CysAWTP (TC 3.A.1.6.1) involved in sulfate/thiosulfate import. Probably responsible for the translocation of the substrate across the membrane.</text>
</comment>
<dbReference type="Pfam" id="PF00528">
    <property type="entry name" value="BPD_transp_1"/>
    <property type="match status" value="1"/>
</dbReference>
<feature type="transmembrane region" description="Helical" evidence="9">
    <location>
        <begin position="233"/>
        <end position="256"/>
    </location>
</feature>
<evidence type="ECO:0000313" key="11">
    <source>
        <dbReference type="Proteomes" id="UP000879542"/>
    </source>
</evidence>
<evidence type="ECO:0000256" key="6">
    <source>
        <dbReference type="ARBA" id="ARBA00023032"/>
    </source>
</evidence>
<name>A0A9P4D8J1_CLODI</name>
<dbReference type="EMBL" id="DAEQIJ010000003">
    <property type="protein sequence ID" value="HBH2619365.1"/>
    <property type="molecule type" value="Genomic_DNA"/>
</dbReference>
<keyword evidence="5 9" id="KW-1133">Transmembrane helix</keyword>
<dbReference type="PANTHER" id="PTHR30406:SF8">
    <property type="entry name" value="SULFATE TRANSPORT SYSTEM PERMEASE PROTEIN CYST"/>
    <property type="match status" value="1"/>
</dbReference>
<dbReference type="InterPro" id="IPR035906">
    <property type="entry name" value="MetI-like_sf"/>
</dbReference>
<keyword evidence="7 9" id="KW-0472">Membrane</keyword>
<evidence type="ECO:0000256" key="9">
    <source>
        <dbReference type="RuleBase" id="RU363032"/>
    </source>
</evidence>
<evidence type="ECO:0000256" key="2">
    <source>
        <dbReference type="ARBA" id="ARBA00011779"/>
    </source>
</evidence>
<dbReference type="InterPro" id="IPR049783">
    <property type="entry name" value="ABC_perm_TupB-like"/>
</dbReference>
<dbReference type="Gene3D" id="1.10.3720.10">
    <property type="entry name" value="MetI-like"/>
    <property type="match status" value="1"/>
</dbReference>
<evidence type="ECO:0000256" key="4">
    <source>
        <dbReference type="ARBA" id="ARBA00022692"/>
    </source>
</evidence>
<proteinExistence type="inferred from homology"/>
<dbReference type="PROSITE" id="PS50928">
    <property type="entry name" value="ABC_TM1"/>
    <property type="match status" value="1"/>
</dbReference>
<comment type="subunit">
    <text evidence="2">The complex is composed of two ATP-binding proteins (CysA), two transmembrane proteins (CysT and CysW) and a solute-binding protein (CysP).</text>
</comment>
<keyword evidence="3 9" id="KW-0813">Transport</keyword>
<reference evidence="10" key="1">
    <citation type="journal article" date="2018" name="Genome Biol.">
        <title>SKESA: strategic k-mer extension for scrupulous assemblies.</title>
        <authorList>
            <person name="Souvorov A."/>
            <person name="Agarwala R."/>
            <person name="Lipman D.J."/>
        </authorList>
    </citation>
    <scope>NUCLEOTIDE SEQUENCE</scope>
    <source>
        <strain evidence="10">Clostridioides</strain>
    </source>
</reference>
<comment type="caution">
    <text evidence="10">The sequence shown here is derived from an EMBL/GenBank/DDBJ whole genome shotgun (WGS) entry which is preliminary data.</text>
</comment>
<dbReference type="InterPro" id="IPR000515">
    <property type="entry name" value="MetI-like"/>
</dbReference>
<sequence length="263" mass="29229">MKNKFFTILLTGFFAIVFLFIVSPLLMLIIKGISYVPICLKSVEVQYAITLSIKTSLISTIVCLLLAIPVAYFLHITKLPFKKLIIQIINLPMSLPHLVSGIALLLLFGRMGIGDSIYKILKLDFVFTKQGIILAQVFVNLPLTIKILHTSLNESNEKMIFVARTLGCNSWEAFRFIILPNLKTGIISATVMTWSRALGEFGAVAMIAGSTRMKTEIIPTSIYLNMSTGDIDIAIGIAVILIFISLTCLMLFEIFFNRGVDKN</sequence>
<gene>
    <name evidence="10" type="ORF">KRQ00_001101</name>
</gene>
<dbReference type="Proteomes" id="UP000879542">
    <property type="component" value="Unassembled WGS sequence"/>
</dbReference>
<dbReference type="CDD" id="cd06261">
    <property type="entry name" value="TM_PBP2"/>
    <property type="match status" value="1"/>
</dbReference>
<dbReference type="AlphaFoldDB" id="A0A9P4D8J1"/>
<dbReference type="InterPro" id="IPR005667">
    <property type="entry name" value="Sulph_transpt2"/>
</dbReference>
<comment type="similarity">
    <text evidence="9">Belongs to the binding-protein-dependent transport system permease family.</text>
</comment>
<keyword evidence="6" id="KW-0764">Sulfate transport</keyword>
<feature type="transmembrane region" description="Helical" evidence="9">
    <location>
        <begin position="84"/>
        <end position="108"/>
    </location>
</feature>
<dbReference type="GO" id="GO:0005886">
    <property type="term" value="C:plasma membrane"/>
    <property type="evidence" value="ECO:0007669"/>
    <property type="project" value="UniProtKB-SubCell"/>
</dbReference>
<dbReference type="PANTHER" id="PTHR30406">
    <property type="entry name" value="SULFATE TRANSPORT SYSTEM PERMEASE PROTEIN"/>
    <property type="match status" value="1"/>
</dbReference>
<evidence type="ECO:0000313" key="10">
    <source>
        <dbReference type="EMBL" id="HBH2619365.1"/>
    </source>
</evidence>
<dbReference type="RefSeq" id="WP_003430685.1">
    <property type="nucleotide sequence ID" value="NZ_BIMY01000031.1"/>
</dbReference>
<dbReference type="NCBIfam" id="NF038017">
    <property type="entry name" value="ABC_perm1"/>
    <property type="match status" value="1"/>
</dbReference>
<evidence type="ECO:0000256" key="1">
    <source>
        <dbReference type="ARBA" id="ARBA00004141"/>
    </source>
</evidence>
<protein>
    <submittedName>
        <fullName evidence="10">ABC transporter permease</fullName>
    </submittedName>
</protein>